<organism evidence="3">
    <name type="scientific">Oikopleura dioica</name>
    <name type="common">Tunicate</name>
    <dbReference type="NCBI Taxonomy" id="34765"/>
    <lineage>
        <taxon>Eukaryota</taxon>
        <taxon>Metazoa</taxon>
        <taxon>Chordata</taxon>
        <taxon>Tunicata</taxon>
        <taxon>Appendicularia</taxon>
        <taxon>Copelata</taxon>
        <taxon>Oikopleuridae</taxon>
        <taxon>Oikopleura</taxon>
    </lineage>
</organism>
<feature type="coiled-coil region" evidence="1">
    <location>
        <begin position="420"/>
        <end position="509"/>
    </location>
</feature>
<feature type="compositionally biased region" description="Polar residues" evidence="2">
    <location>
        <begin position="252"/>
        <end position="271"/>
    </location>
</feature>
<feature type="compositionally biased region" description="Low complexity" evidence="2">
    <location>
        <begin position="332"/>
        <end position="346"/>
    </location>
</feature>
<dbReference type="EMBL" id="FN654721">
    <property type="protein sequence ID" value="CBY36088.1"/>
    <property type="molecule type" value="Genomic_DNA"/>
</dbReference>
<evidence type="ECO:0000256" key="1">
    <source>
        <dbReference type="SAM" id="Coils"/>
    </source>
</evidence>
<reference evidence="3" key="1">
    <citation type="journal article" date="2010" name="Science">
        <title>Plasticity of animal genome architecture unmasked by rapid evolution of a pelagic tunicate.</title>
        <authorList>
            <person name="Denoeud F."/>
            <person name="Henriet S."/>
            <person name="Mungpakdee S."/>
            <person name="Aury J.M."/>
            <person name="Da Silva C."/>
            <person name="Brinkmann H."/>
            <person name="Mikhaleva J."/>
            <person name="Olsen L.C."/>
            <person name="Jubin C."/>
            <person name="Canestro C."/>
            <person name="Bouquet J.M."/>
            <person name="Danks G."/>
            <person name="Poulain J."/>
            <person name="Campsteijn C."/>
            <person name="Adamski M."/>
            <person name="Cross I."/>
            <person name="Yadetie F."/>
            <person name="Muffato M."/>
            <person name="Louis A."/>
            <person name="Butcher S."/>
            <person name="Tsagkogeorga G."/>
            <person name="Konrad A."/>
            <person name="Singh S."/>
            <person name="Jensen M.F."/>
            <person name="Cong E.H."/>
            <person name="Eikeseth-Otteraa H."/>
            <person name="Noel B."/>
            <person name="Anthouard V."/>
            <person name="Porcel B.M."/>
            <person name="Kachouri-Lafond R."/>
            <person name="Nishino A."/>
            <person name="Ugolini M."/>
            <person name="Chourrout P."/>
            <person name="Nishida H."/>
            <person name="Aasland R."/>
            <person name="Huzurbazar S."/>
            <person name="Westhof E."/>
            <person name="Delsuc F."/>
            <person name="Lehrach H."/>
            <person name="Reinhardt R."/>
            <person name="Weissenbach J."/>
            <person name="Roy S.W."/>
            <person name="Artiguenave F."/>
            <person name="Postlethwait J.H."/>
            <person name="Manak J.R."/>
            <person name="Thompson E.M."/>
            <person name="Jaillon O."/>
            <person name="Du Pasquier L."/>
            <person name="Boudinot P."/>
            <person name="Liberles D.A."/>
            <person name="Volff J.N."/>
            <person name="Philippe H."/>
            <person name="Lenhard B."/>
            <person name="Roest Crollius H."/>
            <person name="Wincker P."/>
            <person name="Chourrout D."/>
        </authorList>
    </citation>
    <scope>NUCLEOTIDE SEQUENCE [LARGE SCALE GENOMIC DNA]</scope>
</reference>
<feature type="compositionally biased region" description="Polar residues" evidence="2">
    <location>
        <begin position="347"/>
        <end position="365"/>
    </location>
</feature>
<keyword evidence="1" id="KW-0175">Coiled coil</keyword>
<evidence type="ECO:0000313" key="3">
    <source>
        <dbReference type="EMBL" id="CBY36088.1"/>
    </source>
</evidence>
<name>E4YKS7_OIKDI</name>
<dbReference type="AlphaFoldDB" id="E4YKS7"/>
<proteinExistence type="predicted"/>
<dbReference type="Proteomes" id="UP000011014">
    <property type="component" value="Unassembled WGS sequence"/>
</dbReference>
<accession>E4YKS7</accession>
<gene>
    <name evidence="3" type="ORF">GSOID_T00028569001</name>
</gene>
<protein>
    <submittedName>
        <fullName evidence="3">Uncharacterized protein</fullName>
    </submittedName>
</protein>
<evidence type="ECO:0000256" key="2">
    <source>
        <dbReference type="SAM" id="MobiDB-lite"/>
    </source>
</evidence>
<sequence length="581" mass="65223">MLNDVVENLHMASLDDDDPSMSVDSGLGEFENIDMTIDETIGGVSEAIVKLDDLSEDIVKILEANRTGAGAKKRRVLERKVNALKTELSDSKKKLEDMKGEIAAEQGKNYQFLAKVKMRDQDIQKLEKEKEEILAQAEQATAEMRQAKTDKMDVIFMYEERIKELNRKIPGSRERADKEIGTEPVQISEIEENEAGEGDLEVPKMPSRVQSANVMLATSSFEIMHIEPRRTLSADEKHTKSLILKEDDLGATPSTLSRPTTATRSIQTEYTEMSMPDPVESVIVHPPKAKLKKTKSSVSSTKDDEKQKSSTKTAKKSVKIQNSTKAAKPTVASSSKASKPQPKSSSNLQSTEPSSQTNEDSNQSQNKKEAPKAEILESAGRLYSATQKTTDRAFIRCFNKFLWFSAEIEEILGIRKSAKLIQERNDFENLQENERVMEAQRILARTEDIVENLTAAIKAHSIVNEQFGISEAEAVTDLEEKYDNLMIKYRQALEELKKNKRKVDLFENEFFLKKIVGTSEEDKKRFSCSVAKRGPSEISGRIRDNRVRFNWLPVFLSSAPKPLGRCSNASKQSDTVRSSTA</sequence>
<feature type="region of interest" description="Disordered" evidence="2">
    <location>
        <begin position="243"/>
        <end position="373"/>
    </location>
</feature>
<feature type="coiled-coil region" evidence="1">
    <location>
        <begin position="74"/>
        <end position="150"/>
    </location>
</feature>